<dbReference type="PROSITE" id="PS50297">
    <property type="entry name" value="ANK_REP_REGION"/>
    <property type="match status" value="1"/>
</dbReference>
<keyword evidence="1" id="KW-0677">Repeat</keyword>
<evidence type="ECO:0000256" key="2">
    <source>
        <dbReference type="ARBA" id="ARBA00023043"/>
    </source>
</evidence>
<reference evidence="5 6" key="1">
    <citation type="submission" date="2019-01" db="EMBL/GenBank/DDBJ databases">
        <authorList>
            <person name="Alioto T."/>
            <person name="Alioto T."/>
        </authorList>
    </citation>
    <scope>NUCLEOTIDE SEQUENCE [LARGE SCALE GENOMIC DNA]</scope>
</reference>
<accession>A0A485PDK8</accession>
<feature type="repeat" description="ANK" evidence="3">
    <location>
        <begin position="171"/>
        <end position="203"/>
    </location>
</feature>
<gene>
    <name evidence="5" type="ORF">LYPA_23C023001</name>
</gene>
<evidence type="ECO:0000256" key="3">
    <source>
        <dbReference type="PROSITE-ProRule" id="PRU00023"/>
    </source>
</evidence>
<evidence type="ECO:0000256" key="1">
    <source>
        <dbReference type="ARBA" id="ARBA00022737"/>
    </source>
</evidence>
<keyword evidence="6" id="KW-1185">Reference proteome</keyword>
<feature type="region of interest" description="Disordered" evidence="4">
    <location>
        <begin position="352"/>
        <end position="382"/>
    </location>
</feature>
<dbReference type="AlphaFoldDB" id="A0A485PDK8"/>
<dbReference type="FunFam" id="1.25.40.20:FF:000771">
    <property type="entry name" value="LOW QUALITY PROTEIN: ankyrin repeat domain-containing protein 33"/>
    <property type="match status" value="1"/>
</dbReference>
<keyword evidence="2 3" id="KW-0040">ANK repeat</keyword>
<protein>
    <submittedName>
        <fullName evidence="5">Rcg50733-like isoform 2</fullName>
    </submittedName>
</protein>
<name>A0A485PDK8_LYNPA</name>
<organism evidence="5 6">
    <name type="scientific">Lynx pardinus</name>
    <name type="common">Iberian lynx</name>
    <name type="synonym">Felis pardina</name>
    <dbReference type="NCBI Taxonomy" id="191816"/>
    <lineage>
        <taxon>Eukaryota</taxon>
        <taxon>Metazoa</taxon>
        <taxon>Chordata</taxon>
        <taxon>Craniata</taxon>
        <taxon>Vertebrata</taxon>
        <taxon>Euteleostomi</taxon>
        <taxon>Mammalia</taxon>
        <taxon>Eutheria</taxon>
        <taxon>Laurasiatheria</taxon>
        <taxon>Carnivora</taxon>
        <taxon>Feliformia</taxon>
        <taxon>Felidae</taxon>
        <taxon>Felinae</taxon>
        <taxon>Lynx</taxon>
    </lineage>
</organism>
<feature type="compositionally biased region" description="Basic and acidic residues" evidence="4">
    <location>
        <begin position="449"/>
        <end position="473"/>
    </location>
</feature>
<feature type="repeat" description="ANK" evidence="3">
    <location>
        <begin position="206"/>
        <end position="238"/>
    </location>
</feature>
<proteinExistence type="predicted"/>
<dbReference type="SUPFAM" id="SSF48403">
    <property type="entry name" value="Ankyrin repeat"/>
    <property type="match status" value="1"/>
</dbReference>
<dbReference type="PANTHER" id="PTHR24173">
    <property type="entry name" value="ANKYRIN REPEAT CONTAINING"/>
    <property type="match status" value="1"/>
</dbReference>
<feature type="region of interest" description="Disordered" evidence="4">
    <location>
        <begin position="19"/>
        <end position="94"/>
    </location>
</feature>
<feature type="compositionally biased region" description="Basic and acidic residues" evidence="4">
    <location>
        <begin position="429"/>
        <end position="440"/>
    </location>
</feature>
<dbReference type="EMBL" id="CAAGRJ010036224">
    <property type="protein sequence ID" value="VFV44711.1"/>
    <property type="molecule type" value="Genomic_DNA"/>
</dbReference>
<evidence type="ECO:0000256" key="4">
    <source>
        <dbReference type="SAM" id="MobiDB-lite"/>
    </source>
</evidence>
<dbReference type="PANTHER" id="PTHR24173:SF29">
    <property type="entry name" value="PHOTORECEPTOR ANKYRIN REPEAT PROTEIN"/>
    <property type="match status" value="1"/>
</dbReference>
<dbReference type="Gene3D" id="1.25.40.20">
    <property type="entry name" value="Ankyrin repeat-containing domain"/>
    <property type="match status" value="1"/>
</dbReference>
<dbReference type="InterPro" id="IPR002110">
    <property type="entry name" value="Ankyrin_rpt"/>
</dbReference>
<dbReference type="InterPro" id="IPR036770">
    <property type="entry name" value="Ankyrin_rpt-contain_sf"/>
</dbReference>
<dbReference type="SMART" id="SM00248">
    <property type="entry name" value="ANK"/>
    <property type="match status" value="5"/>
</dbReference>
<feature type="region of interest" description="Disordered" evidence="4">
    <location>
        <begin position="399"/>
        <end position="473"/>
    </location>
</feature>
<evidence type="ECO:0000313" key="5">
    <source>
        <dbReference type="EMBL" id="VFV44711.1"/>
    </source>
</evidence>
<dbReference type="Proteomes" id="UP000386466">
    <property type="component" value="Unassembled WGS sequence"/>
</dbReference>
<feature type="compositionally biased region" description="Pro residues" evidence="4">
    <location>
        <begin position="366"/>
        <end position="379"/>
    </location>
</feature>
<dbReference type="Pfam" id="PF12796">
    <property type="entry name" value="Ank_2"/>
    <property type="match status" value="1"/>
</dbReference>
<evidence type="ECO:0000313" key="6">
    <source>
        <dbReference type="Proteomes" id="UP000386466"/>
    </source>
</evidence>
<sequence>MTKPSVTCAAFWGQRVPVGPARRPGECAPGSLRDAVSPRQWLPPGEPSHAAGWHPREAERRVFLPPPPPGLEEEERPLCRGGPDMSEASSCPGSETPAPGCRLGALYWACVRNDPVQLQAALDDGVSPEEAVQVDGNGRTGLMVACYRGFENVVALLSRCPFLDVNQQDKEGDTALMLAAQAGHVPLVSLLLNYYPGLDLERRDQRGLTALMKAAIRNRSECVAALLLAGAELTAVDPVRGKTALEWAVLTDSFDTVQRIRKLLRRPQIEQLSQHYQPEWPALPGLVAQAQAQAQAAPSLLERLQATLSLPFARFPQEGGVLDHLVTITTSLASPFLTTACHTLCPEHPPALGTRSKSVPELLGTAPPPPPDPQPPQVAPGPRALIAYQSPQGVLSMCPQWLQPRDNSSPRPQAPKIRLSKAPSSPRQHKPESRPGENRRLALPIWRYQELRMERRKQEEETERMAEREGDRI</sequence>
<dbReference type="PROSITE" id="PS50088">
    <property type="entry name" value="ANK_REPEAT"/>
    <property type="match status" value="2"/>
</dbReference>